<evidence type="ECO:0000313" key="3">
    <source>
        <dbReference type="Proteomes" id="UP000001064"/>
    </source>
</evidence>
<sequence length="51" mass="5786">MLFKSIVSLSSSQSSQPSNVLSKENTLNFDSNSVAETIQKKMMFFSRPYCF</sequence>
<gene>
    <name evidence="2" type="ORF">DICPUDRAFT_154222</name>
</gene>
<accession>F0ZQS4</accession>
<evidence type="ECO:0000313" key="2">
    <source>
        <dbReference type="EMBL" id="EGC33690.1"/>
    </source>
</evidence>
<dbReference type="RefSeq" id="XP_003289767.1">
    <property type="nucleotide sequence ID" value="XM_003289719.1"/>
</dbReference>
<dbReference type="KEGG" id="dpp:DICPUDRAFT_154222"/>
<name>F0ZQS4_DICPU</name>
<evidence type="ECO:0000256" key="1">
    <source>
        <dbReference type="SAM" id="MobiDB-lite"/>
    </source>
</evidence>
<reference evidence="3" key="1">
    <citation type="journal article" date="2011" name="Genome Biol.">
        <title>Comparative genomics of the social amoebae Dictyostelium discoideum and Dictyostelium purpureum.</title>
        <authorList>
            <consortium name="US DOE Joint Genome Institute (JGI-PGF)"/>
            <person name="Sucgang R."/>
            <person name="Kuo A."/>
            <person name="Tian X."/>
            <person name="Salerno W."/>
            <person name="Parikh A."/>
            <person name="Feasley C.L."/>
            <person name="Dalin E."/>
            <person name="Tu H."/>
            <person name="Huang E."/>
            <person name="Barry K."/>
            <person name="Lindquist E."/>
            <person name="Shapiro H."/>
            <person name="Bruce D."/>
            <person name="Schmutz J."/>
            <person name="Salamov A."/>
            <person name="Fey P."/>
            <person name="Gaudet P."/>
            <person name="Anjard C."/>
            <person name="Babu M.M."/>
            <person name="Basu S."/>
            <person name="Bushmanova Y."/>
            <person name="van der Wel H."/>
            <person name="Katoh-Kurasawa M."/>
            <person name="Dinh C."/>
            <person name="Coutinho P.M."/>
            <person name="Saito T."/>
            <person name="Elias M."/>
            <person name="Schaap P."/>
            <person name="Kay R.R."/>
            <person name="Henrissat B."/>
            <person name="Eichinger L."/>
            <person name="Rivero F."/>
            <person name="Putnam N.H."/>
            <person name="West C.M."/>
            <person name="Loomis W.F."/>
            <person name="Chisholm R.L."/>
            <person name="Shaulsky G."/>
            <person name="Strassmann J.E."/>
            <person name="Queller D.C."/>
            <person name="Kuspa A."/>
            <person name="Grigoriev I.V."/>
        </authorList>
    </citation>
    <scope>NUCLEOTIDE SEQUENCE [LARGE SCALE GENOMIC DNA]</scope>
    <source>
        <strain evidence="3">QSDP1</strain>
    </source>
</reference>
<dbReference type="Proteomes" id="UP000001064">
    <property type="component" value="Unassembled WGS sequence"/>
</dbReference>
<dbReference type="VEuPathDB" id="AmoebaDB:DICPUDRAFT_154222"/>
<dbReference type="GeneID" id="10503122"/>
<dbReference type="EMBL" id="GL871130">
    <property type="protein sequence ID" value="EGC33690.1"/>
    <property type="molecule type" value="Genomic_DNA"/>
</dbReference>
<organism evidence="2 3">
    <name type="scientific">Dictyostelium purpureum</name>
    <name type="common">Slime mold</name>
    <dbReference type="NCBI Taxonomy" id="5786"/>
    <lineage>
        <taxon>Eukaryota</taxon>
        <taxon>Amoebozoa</taxon>
        <taxon>Evosea</taxon>
        <taxon>Eumycetozoa</taxon>
        <taxon>Dictyostelia</taxon>
        <taxon>Dictyosteliales</taxon>
        <taxon>Dictyosteliaceae</taxon>
        <taxon>Dictyostelium</taxon>
    </lineage>
</organism>
<feature type="region of interest" description="Disordered" evidence="1">
    <location>
        <begin position="1"/>
        <end position="22"/>
    </location>
</feature>
<proteinExistence type="predicted"/>
<protein>
    <submittedName>
        <fullName evidence="2">Uncharacterized protein</fullName>
    </submittedName>
</protein>
<keyword evidence="3" id="KW-1185">Reference proteome</keyword>
<dbReference type="AlphaFoldDB" id="F0ZQS4"/>
<dbReference type="InParanoid" id="F0ZQS4"/>